<dbReference type="EMBL" id="RAQU01000057">
    <property type="protein sequence ID" value="RKK04083.1"/>
    <property type="molecule type" value="Genomic_DNA"/>
</dbReference>
<reference evidence="1 4" key="1">
    <citation type="submission" date="2018-09" db="EMBL/GenBank/DDBJ databases">
        <title>Roseomonas sp. nov., isolated from feces of Tibetan antelopes in the Qinghai-Tibet plateau, China.</title>
        <authorList>
            <person name="Tian Z."/>
        </authorList>
    </citation>
    <scope>NUCLEOTIDE SEQUENCE [LARGE SCALE GENOMIC DNA]</scope>
    <source>
        <strain evidence="2 3">Z23</strain>
        <strain evidence="1 4">Z24</strain>
    </source>
</reference>
<keyword evidence="3" id="KW-1185">Reference proteome</keyword>
<organism evidence="1 4">
    <name type="scientific">Teichococcus wenyumeiae</name>
    <dbReference type="NCBI Taxonomy" id="2478470"/>
    <lineage>
        <taxon>Bacteria</taxon>
        <taxon>Pseudomonadati</taxon>
        <taxon>Pseudomonadota</taxon>
        <taxon>Alphaproteobacteria</taxon>
        <taxon>Acetobacterales</taxon>
        <taxon>Roseomonadaceae</taxon>
        <taxon>Roseomonas</taxon>
    </lineage>
</organism>
<dbReference type="Proteomes" id="UP000278036">
    <property type="component" value="Unassembled WGS sequence"/>
</dbReference>
<proteinExistence type="predicted"/>
<protein>
    <submittedName>
        <fullName evidence="1">Uncharacterized protein</fullName>
    </submittedName>
</protein>
<sequence>MVLPSLRHSSVLQQSAPLFSLQDHTMTKVPNLATVVLRRDDAGRYAVLSRAAMPSGGLLPGWRVILDAGRPFCFRAGLDVNTSHGGSGTARHRGVAHRRH</sequence>
<comment type="caution">
    <text evidence="1">The sequence shown here is derived from an EMBL/GenBank/DDBJ whole genome shotgun (WGS) entry which is preliminary data.</text>
</comment>
<gene>
    <name evidence="1" type="ORF">D6Z83_11255</name>
    <name evidence="2" type="ORF">EBE87_12850</name>
</gene>
<dbReference type="Proteomes" id="UP000274097">
    <property type="component" value="Unassembled WGS sequence"/>
</dbReference>
<dbReference type="AlphaFoldDB" id="A0A3A9JH71"/>
<accession>A0A3A9JH71</accession>
<evidence type="ECO:0000313" key="4">
    <source>
        <dbReference type="Proteomes" id="UP000278036"/>
    </source>
</evidence>
<dbReference type="EMBL" id="RFLX01000008">
    <property type="protein sequence ID" value="RMI24567.1"/>
    <property type="molecule type" value="Genomic_DNA"/>
</dbReference>
<evidence type="ECO:0000313" key="1">
    <source>
        <dbReference type="EMBL" id="RKK04083.1"/>
    </source>
</evidence>
<dbReference type="InParanoid" id="A0A3A9JH71"/>
<evidence type="ECO:0000313" key="3">
    <source>
        <dbReference type="Proteomes" id="UP000274097"/>
    </source>
</evidence>
<evidence type="ECO:0000313" key="2">
    <source>
        <dbReference type="EMBL" id="RMI24567.1"/>
    </source>
</evidence>
<name>A0A3A9JH71_9PROT</name>